<evidence type="ECO:0000313" key="9">
    <source>
        <dbReference type="EMBL" id="SFC34654.1"/>
    </source>
</evidence>
<protein>
    <submittedName>
        <fullName evidence="9">Heme exporter protein C</fullName>
    </submittedName>
</protein>
<proteinExistence type="inferred from homology"/>
<feature type="transmembrane region" description="Helical" evidence="7">
    <location>
        <begin position="157"/>
        <end position="175"/>
    </location>
</feature>
<evidence type="ECO:0000256" key="3">
    <source>
        <dbReference type="ARBA" id="ARBA00022692"/>
    </source>
</evidence>
<feature type="transmembrane region" description="Helical" evidence="7">
    <location>
        <begin position="195"/>
        <end position="219"/>
    </location>
</feature>
<dbReference type="GO" id="GO:0017004">
    <property type="term" value="P:cytochrome complex assembly"/>
    <property type="evidence" value="ECO:0007669"/>
    <property type="project" value="UniProtKB-KW"/>
</dbReference>
<dbReference type="GO" id="GO:0020037">
    <property type="term" value="F:heme binding"/>
    <property type="evidence" value="ECO:0007669"/>
    <property type="project" value="InterPro"/>
</dbReference>
<dbReference type="RefSeq" id="WP_089788714.1">
    <property type="nucleotide sequence ID" value="NZ_FOKW01000007.1"/>
</dbReference>
<dbReference type="GO" id="GO:0005886">
    <property type="term" value="C:plasma membrane"/>
    <property type="evidence" value="ECO:0007669"/>
    <property type="project" value="TreeGrafter"/>
</dbReference>
<feature type="transmembrane region" description="Helical" evidence="7">
    <location>
        <begin position="61"/>
        <end position="82"/>
    </location>
</feature>
<dbReference type="EMBL" id="FOKW01000007">
    <property type="protein sequence ID" value="SFC34654.1"/>
    <property type="molecule type" value="Genomic_DNA"/>
</dbReference>
<evidence type="ECO:0000259" key="8">
    <source>
        <dbReference type="Pfam" id="PF01578"/>
    </source>
</evidence>
<dbReference type="Pfam" id="PF01578">
    <property type="entry name" value="Cytochrom_C_asm"/>
    <property type="match status" value="1"/>
</dbReference>
<keyword evidence="4" id="KW-0201">Cytochrome c-type biogenesis</keyword>
<dbReference type="Proteomes" id="UP000199161">
    <property type="component" value="Unassembled WGS sequence"/>
</dbReference>
<evidence type="ECO:0000256" key="4">
    <source>
        <dbReference type="ARBA" id="ARBA00022748"/>
    </source>
</evidence>
<dbReference type="InterPro" id="IPR002541">
    <property type="entry name" value="Cyt_c_assembly"/>
</dbReference>
<evidence type="ECO:0000256" key="6">
    <source>
        <dbReference type="ARBA" id="ARBA00023136"/>
    </source>
</evidence>
<evidence type="ECO:0000313" key="10">
    <source>
        <dbReference type="Proteomes" id="UP000199161"/>
    </source>
</evidence>
<dbReference type="InterPro" id="IPR045062">
    <property type="entry name" value="Cyt_c_biogenesis_CcsA/CcmC"/>
</dbReference>
<gene>
    <name evidence="9" type="ORF">SAMN05444422_107121</name>
</gene>
<dbReference type="AlphaFoldDB" id="A0A1I1IEK4"/>
<keyword evidence="6 7" id="KW-0472">Membrane</keyword>
<feature type="transmembrane region" description="Helical" evidence="7">
    <location>
        <begin position="94"/>
        <end position="114"/>
    </location>
</feature>
<dbReference type="PANTHER" id="PTHR30071">
    <property type="entry name" value="HEME EXPORTER PROTEIN C"/>
    <property type="match status" value="1"/>
</dbReference>
<organism evidence="9 10">
    <name type="scientific">Natronobacterium haloterrestre</name>
    <name type="common">Halobiforma haloterrestris</name>
    <dbReference type="NCBI Taxonomy" id="148448"/>
    <lineage>
        <taxon>Archaea</taxon>
        <taxon>Methanobacteriati</taxon>
        <taxon>Methanobacteriota</taxon>
        <taxon>Stenosarchaea group</taxon>
        <taxon>Halobacteria</taxon>
        <taxon>Halobacteriales</taxon>
        <taxon>Natrialbaceae</taxon>
        <taxon>Natronobacterium</taxon>
    </lineage>
</organism>
<evidence type="ECO:0000256" key="1">
    <source>
        <dbReference type="ARBA" id="ARBA00004141"/>
    </source>
</evidence>
<feature type="transmembrane region" description="Helical" evidence="7">
    <location>
        <begin position="126"/>
        <end position="145"/>
    </location>
</feature>
<comment type="subcellular location">
    <subcellularLocation>
        <location evidence="1">Membrane</location>
        <topology evidence="1">Multi-pass membrane protein</topology>
    </subcellularLocation>
</comment>
<dbReference type="GO" id="GO:0015232">
    <property type="term" value="F:heme transmembrane transporter activity"/>
    <property type="evidence" value="ECO:0007669"/>
    <property type="project" value="InterPro"/>
</dbReference>
<dbReference type="PRINTS" id="PR01386">
    <property type="entry name" value="CCMCBIOGNSIS"/>
</dbReference>
<dbReference type="OrthoDB" id="148358at2157"/>
<evidence type="ECO:0000256" key="2">
    <source>
        <dbReference type="ARBA" id="ARBA00005840"/>
    </source>
</evidence>
<feature type="domain" description="Cytochrome c assembly protein" evidence="8">
    <location>
        <begin position="39"/>
        <end position="184"/>
    </location>
</feature>
<keyword evidence="5 7" id="KW-1133">Transmembrane helix</keyword>
<reference evidence="10" key="1">
    <citation type="submission" date="2016-10" db="EMBL/GenBank/DDBJ databases">
        <authorList>
            <person name="Varghese N."/>
            <person name="Submissions S."/>
        </authorList>
    </citation>
    <scope>NUCLEOTIDE SEQUENCE [LARGE SCALE GENOMIC DNA]</scope>
    <source>
        <strain evidence="10">DSM 13078</strain>
    </source>
</reference>
<evidence type="ECO:0000256" key="7">
    <source>
        <dbReference type="SAM" id="Phobius"/>
    </source>
</evidence>
<name>A0A1I1IEK4_NATHA</name>
<comment type="similarity">
    <text evidence="2">Belongs to the CcmC/CycZ/HelC family.</text>
</comment>
<sequence length="248" mass="27392">MGSYEKRTIGLLRRILRSSVHGYLTLLFGLASLGLVFGYASDSMYGVSHGVNLIAYWHVPLALVGGLALTVTFLGCVCYLVTGTRFWEQLAHGSAELGFVFATLTLVTGSAWGRVIWNTWWNWSDIRLVTFLFVWFIYAGYLIIYSSGGGAGRVSRLASVYGVIGFITVPISYASTRLWTARLHAPSVGNPDAEAAITASVLFVSLVAVLFLYLSLLAARVRLHELTTRVDSLKKRSRTETYKPTEEY</sequence>
<evidence type="ECO:0000256" key="5">
    <source>
        <dbReference type="ARBA" id="ARBA00022989"/>
    </source>
</evidence>
<keyword evidence="3 7" id="KW-0812">Transmembrane</keyword>
<keyword evidence="10" id="KW-1185">Reference proteome</keyword>
<feature type="transmembrane region" description="Helical" evidence="7">
    <location>
        <begin position="20"/>
        <end position="41"/>
    </location>
</feature>
<accession>A0A1I1IEK4</accession>
<dbReference type="InterPro" id="IPR003557">
    <property type="entry name" value="Cyt_c_biogenesis_CcmC"/>
</dbReference>
<dbReference type="PANTHER" id="PTHR30071:SF1">
    <property type="entry name" value="CYTOCHROME B_B6 PROTEIN-RELATED"/>
    <property type="match status" value="1"/>
</dbReference>